<evidence type="ECO:0000313" key="2">
    <source>
        <dbReference type="EMBL" id="SDE71232.1"/>
    </source>
</evidence>
<proteinExistence type="inferred from homology"/>
<dbReference type="InterPro" id="IPR003774">
    <property type="entry name" value="AlgH-like"/>
</dbReference>
<dbReference type="GO" id="GO:0005829">
    <property type="term" value="C:cytosol"/>
    <property type="evidence" value="ECO:0007669"/>
    <property type="project" value="TreeGrafter"/>
</dbReference>
<dbReference type="SUPFAM" id="SSF143456">
    <property type="entry name" value="VC0467-like"/>
    <property type="match status" value="1"/>
</dbReference>
<dbReference type="Proteomes" id="UP000199321">
    <property type="component" value="Unassembled WGS sequence"/>
</dbReference>
<dbReference type="Pfam" id="PF02622">
    <property type="entry name" value="DUF179"/>
    <property type="match status" value="1"/>
</dbReference>
<dbReference type="STRING" id="227084.SAMN05421855_102351"/>
<dbReference type="AlphaFoldDB" id="A0A1G7F5R8"/>
<protein>
    <submittedName>
        <fullName evidence="2">Putative transcriptional regulator</fullName>
    </submittedName>
</protein>
<evidence type="ECO:0000313" key="3">
    <source>
        <dbReference type="Proteomes" id="UP000199321"/>
    </source>
</evidence>
<keyword evidence="3" id="KW-1185">Reference proteome</keyword>
<dbReference type="PANTHER" id="PTHR30327:SF1">
    <property type="entry name" value="UPF0301 PROTEIN YQGE"/>
    <property type="match status" value="1"/>
</dbReference>
<reference evidence="2 3" key="1">
    <citation type="submission" date="2016-10" db="EMBL/GenBank/DDBJ databases">
        <authorList>
            <person name="de Groot N.N."/>
        </authorList>
    </citation>
    <scope>NUCLEOTIDE SEQUENCE [LARGE SCALE GENOMIC DNA]</scope>
    <source>
        <strain evidence="2 3">DSM 16195</strain>
    </source>
</reference>
<gene>
    <name evidence="2" type="ORF">SAMN05421855_102351</name>
</gene>
<dbReference type="EMBL" id="FNBA01000002">
    <property type="protein sequence ID" value="SDE71232.1"/>
    <property type="molecule type" value="Genomic_DNA"/>
</dbReference>
<name>A0A1G7F5R8_9FLAO</name>
<organism evidence="2 3">
    <name type="scientific">Ulvibacter litoralis</name>
    <dbReference type="NCBI Taxonomy" id="227084"/>
    <lineage>
        <taxon>Bacteria</taxon>
        <taxon>Pseudomonadati</taxon>
        <taxon>Bacteroidota</taxon>
        <taxon>Flavobacteriia</taxon>
        <taxon>Flavobacteriales</taxon>
        <taxon>Flavobacteriaceae</taxon>
        <taxon>Ulvibacter</taxon>
    </lineage>
</organism>
<dbReference type="Gene3D" id="3.40.1740.10">
    <property type="entry name" value="VC0467-like"/>
    <property type="match status" value="1"/>
</dbReference>
<evidence type="ECO:0000256" key="1">
    <source>
        <dbReference type="ARBA" id="ARBA00009600"/>
    </source>
</evidence>
<comment type="similarity">
    <text evidence="1">Belongs to the UPF0301 (AlgH) family.</text>
</comment>
<accession>A0A1G7F5R8</accession>
<sequence>MTTLKPTKGVLLVAEPSIIGDVSFNRSVVLLAEFNENGSVGFILNKPLEYKLKDFIPEVSSNLKVYNGGPVEQDNLYFIHRIPEIIPDSIEISNGIYWGGDFRAILGLLQEDKLKEDQIRFFLGYSGWANEQLEQELEVNSWVVIPNEYKNDIIGKTDTNFWKEKMIEFGGDYVIWSNAPENPSFN</sequence>
<dbReference type="PANTHER" id="PTHR30327">
    <property type="entry name" value="UNCHARACTERIZED PROTEIN YQGE"/>
    <property type="match status" value="1"/>
</dbReference>
<dbReference type="OrthoDB" id="9807486at2"/>
<dbReference type="RefSeq" id="WP_093142743.1">
    <property type="nucleotide sequence ID" value="NZ_BMWO01000002.1"/>
</dbReference>